<proteinExistence type="predicted"/>
<protein>
    <submittedName>
        <fullName evidence="1">Uncharacterized protein</fullName>
    </submittedName>
</protein>
<dbReference type="AlphaFoldDB" id="A0A0F0CPM3"/>
<reference evidence="1 2" key="1">
    <citation type="submission" date="2015-02" db="EMBL/GenBank/DDBJ databases">
        <title>Single-cell genomics of uncultivated deep-branching MTB reveals a conserved set of magnetosome genes.</title>
        <authorList>
            <person name="Kolinko S."/>
            <person name="Richter M."/>
            <person name="Glockner F.O."/>
            <person name="Brachmann A."/>
            <person name="Schuler D."/>
        </authorList>
    </citation>
    <scope>NUCLEOTIDE SEQUENCE [LARGE SCALE GENOMIC DNA]</scope>
    <source>
        <strain evidence="1">SKK-01</strain>
    </source>
</reference>
<dbReference type="Proteomes" id="UP000033428">
    <property type="component" value="Unassembled WGS sequence"/>
</dbReference>
<gene>
    <name evidence="1" type="ORF">OMAG_002656</name>
</gene>
<sequence length="571" mass="63816">MKELEIIEEKCFLALMGERTGVDLLGNEPFVIPATSSVIPAKAGIHGGSGTLASSILSDRDSSRAKSLYYLDKRLELVKDMFGLKITTDKWAKFKEEENLFSEESIKDAMKGLMESASRGDKADGTDYDSAIKSLKSFYEAAFIRDKFFVSNIEKKINESRNNVVIVVTGGFHGDNLRNIFKGKGYNYVEIIPKGGKEKNIENSYYRLLGGDRKDLEFFLKKAVKIIGGSKISVMALSSLFSSLENETGVNKEELIGFITNALDGNKYELSKNNLDVVITTSKEELKGAGVKDVYELKIIDGKNIYVGFIHKDTVSNNDIVGNKKCENLFLRLSARILLDFLKNIKRVSGNIAQGNWTVKAHDVLNKMISKAFKGEEGAEVTGKYNEQELKSRLKSVFNGLAEFIKNNEKMKEQVIKLLVNIGPEKGISRIDDLCKRVEQLLDNPNLRFFFLKPGYDYDGFEIVDSEENSGAGILLRANAHFGHRGTRGQGREENIYVAEPYFKSLTESGKLGLIAHELIHLVLGKGDDAHALASVIESTVSIKLDSDNYRKELETIKNITEEYLIKQMLI</sequence>
<evidence type="ECO:0000313" key="2">
    <source>
        <dbReference type="Proteomes" id="UP000033428"/>
    </source>
</evidence>
<dbReference type="EMBL" id="JYNY01000566">
    <property type="protein sequence ID" value="KJJ83476.1"/>
    <property type="molecule type" value="Genomic_DNA"/>
</dbReference>
<comment type="caution">
    <text evidence="1">The sequence shown here is derived from an EMBL/GenBank/DDBJ whole genome shotgun (WGS) entry which is preliminary data.</text>
</comment>
<accession>A0A0F0CPM3</accession>
<keyword evidence="2" id="KW-1185">Reference proteome</keyword>
<name>A0A0F0CPM3_9BACT</name>
<organism evidence="1 2">
    <name type="scientific">Candidatus Omnitrophus magneticus</name>
    <dbReference type="NCBI Taxonomy" id="1609969"/>
    <lineage>
        <taxon>Bacteria</taxon>
        <taxon>Pseudomonadati</taxon>
        <taxon>Candidatus Omnitrophota</taxon>
        <taxon>Candidatus Omnitrophus</taxon>
    </lineage>
</organism>
<evidence type="ECO:0000313" key="1">
    <source>
        <dbReference type="EMBL" id="KJJ83476.1"/>
    </source>
</evidence>